<keyword evidence="11" id="KW-0902">Two-component regulatory system</keyword>
<dbReference type="Gene3D" id="3.30.565.10">
    <property type="entry name" value="Histidine kinase-like ATPase, C-terminal domain"/>
    <property type="match status" value="1"/>
</dbReference>
<feature type="transmembrane region" description="Helical" evidence="14">
    <location>
        <begin position="12"/>
        <end position="30"/>
    </location>
</feature>
<evidence type="ECO:0000256" key="4">
    <source>
        <dbReference type="ARBA" id="ARBA00022553"/>
    </source>
</evidence>
<dbReference type="OrthoDB" id="9772100at2"/>
<evidence type="ECO:0000256" key="2">
    <source>
        <dbReference type="ARBA" id="ARBA00004141"/>
    </source>
</evidence>
<dbReference type="InterPro" id="IPR003594">
    <property type="entry name" value="HATPase_dom"/>
</dbReference>
<protein>
    <recommendedName>
        <fullName evidence="3">histidine kinase</fullName>
        <ecNumber evidence="3">2.7.13.3</ecNumber>
    </recommendedName>
</protein>
<evidence type="ECO:0000256" key="7">
    <source>
        <dbReference type="ARBA" id="ARBA00022741"/>
    </source>
</evidence>
<evidence type="ECO:0000256" key="11">
    <source>
        <dbReference type="ARBA" id="ARBA00023012"/>
    </source>
</evidence>
<dbReference type="PANTHER" id="PTHR43047">
    <property type="entry name" value="TWO-COMPONENT HISTIDINE PROTEIN KINASE"/>
    <property type="match status" value="1"/>
</dbReference>
<name>A0A250KPJ5_9GAMM</name>
<dbReference type="Pfam" id="PF02518">
    <property type="entry name" value="HATPase_c"/>
    <property type="match status" value="1"/>
</dbReference>
<dbReference type="InterPro" id="IPR001610">
    <property type="entry name" value="PAC"/>
</dbReference>
<evidence type="ECO:0000259" key="15">
    <source>
        <dbReference type="PROSITE" id="PS50109"/>
    </source>
</evidence>
<dbReference type="GO" id="GO:0009927">
    <property type="term" value="F:histidine phosphotransfer kinase activity"/>
    <property type="evidence" value="ECO:0007669"/>
    <property type="project" value="TreeGrafter"/>
</dbReference>
<dbReference type="InterPro" id="IPR038318">
    <property type="entry name" value="KdpD_sf"/>
</dbReference>
<keyword evidence="10 14" id="KW-1133">Transmembrane helix</keyword>
<dbReference type="InterPro" id="IPR000700">
    <property type="entry name" value="PAS-assoc_C"/>
</dbReference>
<reference evidence="18 19" key="1">
    <citation type="submission" date="2016-12" db="EMBL/GenBank/DDBJ databases">
        <title>Genome sequencing of Methylocaldum marinum.</title>
        <authorList>
            <person name="Takeuchi M."/>
            <person name="Kamagata Y."/>
            <person name="Hiraoka S."/>
            <person name="Oshima K."/>
            <person name="Hattori M."/>
            <person name="Iwasaki W."/>
        </authorList>
    </citation>
    <scope>NUCLEOTIDE SEQUENCE [LARGE SCALE GENOMIC DNA]</scope>
    <source>
        <strain evidence="18 19">S8</strain>
    </source>
</reference>
<dbReference type="InterPro" id="IPR000014">
    <property type="entry name" value="PAS"/>
</dbReference>
<keyword evidence="7" id="KW-0547">Nucleotide-binding</keyword>
<feature type="region of interest" description="Disordered" evidence="13">
    <location>
        <begin position="632"/>
        <end position="652"/>
    </location>
</feature>
<dbReference type="EMBL" id="AP017928">
    <property type="protein sequence ID" value="BBA33487.1"/>
    <property type="molecule type" value="Genomic_DNA"/>
</dbReference>
<dbReference type="InterPro" id="IPR025201">
    <property type="entry name" value="KdpD_TM"/>
</dbReference>
<dbReference type="Pfam" id="PF00512">
    <property type="entry name" value="HisKA"/>
    <property type="match status" value="1"/>
</dbReference>
<feature type="domain" description="PAC" evidence="17">
    <location>
        <begin position="208"/>
        <end position="260"/>
    </location>
</feature>
<dbReference type="InterPro" id="IPR035965">
    <property type="entry name" value="PAS-like_dom_sf"/>
</dbReference>
<dbReference type="InterPro" id="IPR013767">
    <property type="entry name" value="PAS_fold"/>
</dbReference>
<evidence type="ECO:0000256" key="5">
    <source>
        <dbReference type="ARBA" id="ARBA00022679"/>
    </source>
</evidence>
<keyword evidence="6 14" id="KW-0812">Transmembrane</keyword>
<dbReference type="GO" id="GO:0005524">
    <property type="term" value="F:ATP binding"/>
    <property type="evidence" value="ECO:0007669"/>
    <property type="project" value="UniProtKB-KW"/>
</dbReference>
<keyword evidence="12 14" id="KW-0472">Membrane</keyword>
<keyword evidence="4" id="KW-0597">Phosphoprotein</keyword>
<dbReference type="InterPro" id="IPR003661">
    <property type="entry name" value="HisK_dim/P_dom"/>
</dbReference>
<dbReference type="PRINTS" id="PR00344">
    <property type="entry name" value="BCTRLSENSOR"/>
</dbReference>
<dbReference type="CDD" id="cd00130">
    <property type="entry name" value="PAS"/>
    <property type="match status" value="2"/>
</dbReference>
<dbReference type="FunFam" id="3.30.565.10:FF:000006">
    <property type="entry name" value="Sensor histidine kinase WalK"/>
    <property type="match status" value="1"/>
</dbReference>
<feature type="domain" description="PAS" evidence="16">
    <location>
        <begin position="261"/>
        <end position="331"/>
    </location>
</feature>
<dbReference type="SMART" id="SM00086">
    <property type="entry name" value="PAC"/>
    <property type="match status" value="2"/>
</dbReference>
<dbReference type="Proteomes" id="UP000266313">
    <property type="component" value="Chromosome"/>
</dbReference>
<dbReference type="GO" id="GO:0006355">
    <property type="term" value="P:regulation of DNA-templated transcription"/>
    <property type="evidence" value="ECO:0007669"/>
    <property type="project" value="InterPro"/>
</dbReference>
<dbReference type="Pfam" id="PF13426">
    <property type="entry name" value="PAS_9"/>
    <property type="match status" value="1"/>
</dbReference>
<comment type="subcellular location">
    <subcellularLocation>
        <location evidence="2">Membrane</location>
        <topology evidence="2">Multi-pass membrane protein</topology>
    </subcellularLocation>
</comment>
<dbReference type="SUPFAM" id="SSF55874">
    <property type="entry name" value="ATPase domain of HSP90 chaperone/DNA topoisomerase II/histidine kinase"/>
    <property type="match status" value="1"/>
</dbReference>
<dbReference type="InterPro" id="IPR005467">
    <property type="entry name" value="His_kinase_dom"/>
</dbReference>
<dbReference type="SMART" id="SM00387">
    <property type="entry name" value="HATPase_c"/>
    <property type="match status" value="1"/>
</dbReference>
<evidence type="ECO:0000256" key="1">
    <source>
        <dbReference type="ARBA" id="ARBA00000085"/>
    </source>
</evidence>
<evidence type="ECO:0000256" key="12">
    <source>
        <dbReference type="ARBA" id="ARBA00023136"/>
    </source>
</evidence>
<dbReference type="GO" id="GO:0000155">
    <property type="term" value="F:phosphorelay sensor kinase activity"/>
    <property type="evidence" value="ECO:0007669"/>
    <property type="project" value="InterPro"/>
</dbReference>
<feature type="transmembrane region" description="Helical" evidence="14">
    <location>
        <begin position="63"/>
        <end position="86"/>
    </location>
</feature>
<dbReference type="Gene3D" id="1.20.120.620">
    <property type="entry name" value="Backbone structure of the membrane domain of e. Coli histidine kinase receptor kdpd"/>
    <property type="match status" value="1"/>
</dbReference>
<keyword evidence="8" id="KW-0418">Kinase</keyword>
<evidence type="ECO:0000256" key="14">
    <source>
        <dbReference type="SAM" id="Phobius"/>
    </source>
</evidence>
<evidence type="ECO:0000313" key="18">
    <source>
        <dbReference type="EMBL" id="BBA33487.1"/>
    </source>
</evidence>
<dbReference type="SUPFAM" id="SSF55785">
    <property type="entry name" value="PYP-like sensor domain (PAS domain)"/>
    <property type="match status" value="2"/>
</dbReference>
<evidence type="ECO:0000256" key="8">
    <source>
        <dbReference type="ARBA" id="ARBA00022777"/>
    </source>
</evidence>
<evidence type="ECO:0000256" key="9">
    <source>
        <dbReference type="ARBA" id="ARBA00022840"/>
    </source>
</evidence>
<dbReference type="AlphaFoldDB" id="A0A250KPJ5"/>
<dbReference type="Gene3D" id="3.30.450.20">
    <property type="entry name" value="PAS domain"/>
    <property type="match status" value="2"/>
</dbReference>
<dbReference type="SMART" id="SM00388">
    <property type="entry name" value="HisKA"/>
    <property type="match status" value="1"/>
</dbReference>
<feature type="domain" description="PAS" evidence="16">
    <location>
        <begin position="133"/>
        <end position="191"/>
    </location>
</feature>
<dbReference type="SUPFAM" id="SSF47384">
    <property type="entry name" value="Homodimeric domain of signal transducing histidine kinase"/>
    <property type="match status" value="1"/>
</dbReference>
<dbReference type="Gene3D" id="1.10.287.130">
    <property type="match status" value="1"/>
</dbReference>
<dbReference type="PROSITE" id="PS50113">
    <property type="entry name" value="PAC"/>
    <property type="match status" value="1"/>
</dbReference>
<keyword evidence="9" id="KW-0067">ATP-binding</keyword>
<feature type="transmembrane region" description="Helical" evidence="14">
    <location>
        <begin position="36"/>
        <end position="56"/>
    </location>
</feature>
<evidence type="ECO:0000256" key="10">
    <source>
        <dbReference type="ARBA" id="ARBA00022989"/>
    </source>
</evidence>
<dbReference type="GO" id="GO:0005886">
    <property type="term" value="C:plasma membrane"/>
    <property type="evidence" value="ECO:0007669"/>
    <property type="project" value="UniProtKB-ARBA"/>
</dbReference>
<accession>A0A250KPJ5</accession>
<dbReference type="EC" id="2.7.13.3" evidence="3"/>
<gene>
    <name evidence="18" type="ORF">sS8_1528</name>
</gene>
<dbReference type="PANTHER" id="PTHR43047:SF72">
    <property type="entry name" value="OSMOSENSING HISTIDINE PROTEIN KINASE SLN1"/>
    <property type="match status" value="1"/>
</dbReference>
<proteinExistence type="predicted"/>
<sequence length="652" mass="72079">MMIKFKLNQRFLLNGYFVAALSTALLLMLQLSLRPIFAEAPTINIFLSGVILATYFGGFKAGLFATVLSAFVSAYFLVGPSLSLLVAEKRELLRLLLFSGMGAALSVLVSHLRKLEKGALQVAIEQKEELRASDERFRLLVDGVRDYALFMLDPDGRIVSWNAGAERIKGWSADEVIGRHVSLFYTREDREAGLPQREMALAITQGRYQVEGWRVCKDGSMFRAEVILNALRDADGRLRGFAKITRDVTAQKLAERQLEESHARLDSVIESAMDAIITINAAQRIVLFNTAAARIFGCPAAEAIGASLDRFIPEAVREAHRKHVRKFHESGVTKRVMGRLGTLSAMRGNGEEFPIEASISQTEVAGQKLFTVILRDITERKQVEALQENDLRKNEFLAMLGHELRNPLAPIRSAAQIIRKIDAGEPRLRWASDVITRQVTHLTRLVDELLDVSRIVQGKLILHKVRVSMSALIQQAVEISGPLIEERHQTLSVAIPDREVLVEGDSVRLTQALSNLLDNAAKYTPEGGSIWLTVTCRADEAVVSVRDSGEGIVPALVPRLFEIFTQAERTLDRSEGGLGLGLAIVHKIVELHDGRIEARSEGLGKGSEFIMHLPFIGGESCRMPVVTPSWHTSAADAPETRQPLGLAREQPS</sequence>
<dbReference type="Pfam" id="PF13493">
    <property type="entry name" value="DUF4118"/>
    <property type="match status" value="1"/>
</dbReference>
<evidence type="ECO:0000313" key="19">
    <source>
        <dbReference type="Proteomes" id="UP000266313"/>
    </source>
</evidence>
<dbReference type="NCBIfam" id="TIGR00229">
    <property type="entry name" value="sensory_box"/>
    <property type="match status" value="2"/>
</dbReference>
<keyword evidence="19" id="KW-1185">Reference proteome</keyword>
<dbReference type="PROSITE" id="PS50109">
    <property type="entry name" value="HIS_KIN"/>
    <property type="match status" value="1"/>
</dbReference>
<dbReference type="SMART" id="SM00091">
    <property type="entry name" value="PAS"/>
    <property type="match status" value="2"/>
</dbReference>
<evidence type="ECO:0000256" key="3">
    <source>
        <dbReference type="ARBA" id="ARBA00012438"/>
    </source>
</evidence>
<dbReference type="InterPro" id="IPR036097">
    <property type="entry name" value="HisK_dim/P_sf"/>
</dbReference>
<comment type="catalytic activity">
    <reaction evidence="1">
        <text>ATP + protein L-histidine = ADP + protein N-phospho-L-histidine.</text>
        <dbReference type="EC" id="2.7.13.3"/>
    </reaction>
</comment>
<evidence type="ECO:0000259" key="16">
    <source>
        <dbReference type="PROSITE" id="PS50112"/>
    </source>
</evidence>
<evidence type="ECO:0000256" key="13">
    <source>
        <dbReference type="SAM" id="MobiDB-lite"/>
    </source>
</evidence>
<organism evidence="18 19">
    <name type="scientific">Methylocaldum marinum</name>
    <dbReference type="NCBI Taxonomy" id="1432792"/>
    <lineage>
        <taxon>Bacteria</taxon>
        <taxon>Pseudomonadati</taxon>
        <taxon>Pseudomonadota</taxon>
        <taxon>Gammaproteobacteria</taxon>
        <taxon>Methylococcales</taxon>
        <taxon>Methylococcaceae</taxon>
        <taxon>Methylocaldum</taxon>
    </lineage>
</organism>
<feature type="domain" description="Histidine kinase" evidence="15">
    <location>
        <begin position="399"/>
        <end position="617"/>
    </location>
</feature>
<dbReference type="KEGG" id="mmai:sS8_1528"/>
<dbReference type="InterPro" id="IPR036890">
    <property type="entry name" value="HATPase_C_sf"/>
</dbReference>
<keyword evidence="5" id="KW-0808">Transferase</keyword>
<dbReference type="InterPro" id="IPR004358">
    <property type="entry name" value="Sig_transdc_His_kin-like_C"/>
</dbReference>
<dbReference type="Pfam" id="PF00989">
    <property type="entry name" value="PAS"/>
    <property type="match status" value="1"/>
</dbReference>
<evidence type="ECO:0000259" key="17">
    <source>
        <dbReference type="PROSITE" id="PS50113"/>
    </source>
</evidence>
<dbReference type="PROSITE" id="PS50112">
    <property type="entry name" value="PAS"/>
    <property type="match status" value="2"/>
</dbReference>
<evidence type="ECO:0000256" key="6">
    <source>
        <dbReference type="ARBA" id="ARBA00022692"/>
    </source>
</evidence>
<dbReference type="CDD" id="cd00082">
    <property type="entry name" value="HisKA"/>
    <property type="match status" value="1"/>
</dbReference>